<evidence type="ECO:0000256" key="1">
    <source>
        <dbReference type="SAM" id="Phobius"/>
    </source>
</evidence>
<dbReference type="RefSeq" id="WP_034246176.1">
    <property type="nucleotide sequence ID" value="NZ_AQRA01000010.1"/>
</dbReference>
<protein>
    <recommendedName>
        <fullName evidence="4">DUF4386 domain-containing protein</fullName>
    </recommendedName>
</protein>
<keyword evidence="1" id="KW-1133">Transmembrane helix</keyword>
<feature type="transmembrane region" description="Helical" evidence="1">
    <location>
        <begin position="50"/>
        <end position="71"/>
    </location>
</feature>
<dbReference type="InterPro" id="IPR025495">
    <property type="entry name" value="DUF4386"/>
</dbReference>
<feature type="transmembrane region" description="Helical" evidence="1">
    <location>
        <begin position="134"/>
        <end position="155"/>
    </location>
</feature>
<feature type="transmembrane region" description="Helical" evidence="1">
    <location>
        <begin position="12"/>
        <end position="30"/>
    </location>
</feature>
<organism evidence="2 3">
    <name type="scientific">Aquimarina atlantica</name>
    <dbReference type="NCBI Taxonomy" id="1317122"/>
    <lineage>
        <taxon>Bacteria</taxon>
        <taxon>Pseudomonadati</taxon>
        <taxon>Bacteroidota</taxon>
        <taxon>Flavobacteriia</taxon>
        <taxon>Flavobacteriales</taxon>
        <taxon>Flavobacteriaceae</taxon>
        <taxon>Aquimarina</taxon>
    </lineage>
</organism>
<feature type="transmembrane region" description="Helical" evidence="1">
    <location>
        <begin position="83"/>
        <end position="106"/>
    </location>
</feature>
<keyword evidence="1" id="KW-0812">Transmembrane</keyword>
<proteinExistence type="predicted"/>
<name>A0A023BPD6_9FLAO</name>
<evidence type="ECO:0000313" key="2">
    <source>
        <dbReference type="EMBL" id="EZH71950.1"/>
    </source>
</evidence>
<sequence length="228" mass="25256">MYLIKSKVRLAGLLFIAGMVAGVFSVAPSIDSTKYLTEAAANSNNVIIDAFFQFMMSLAYLGIAILLYPVIRKFDGSLAIGFFSFRIISATLVIFGTILLLSILALSQEFVYNSPQSSPDLKALGNVFKVMRDYINHVFMVLVLCIGNFMLYVLLVKSRLVPRWLSVWGVFGTLLSAIASILILFQVIEIITAEYLILNIPTAILELILGIWLMVNGFDKRANAGMHE</sequence>
<reference evidence="2 3" key="1">
    <citation type="submission" date="2014-04" db="EMBL/GenBank/DDBJ databases">
        <title>Aquimarina sp. 22II-S11-z7 Genome Sequencing.</title>
        <authorList>
            <person name="Lai Q."/>
        </authorList>
    </citation>
    <scope>NUCLEOTIDE SEQUENCE [LARGE SCALE GENOMIC DNA]</scope>
    <source>
        <strain evidence="2 3">22II-S11-z7</strain>
    </source>
</reference>
<keyword evidence="1" id="KW-0472">Membrane</keyword>
<dbReference type="OrthoDB" id="1161162at2"/>
<feature type="transmembrane region" description="Helical" evidence="1">
    <location>
        <begin position="200"/>
        <end position="218"/>
    </location>
</feature>
<dbReference type="AlphaFoldDB" id="A0A023BPD6"/>
<accession>A0A023BPD6</accession>
<dbReference type="EMBL" id="AQRA01000010">
    <property type="protein sequence ID" value="EZH71950.1"/>
    <property type="molecule type" value="Genomic_DNA"/>
</dbReference>
<dbReference type="eggNOG" id="ENOG502ZB9P">
    <property type="taxonomic scope" value="Bacteria"/>
</dbReference>
<gene>
    <name evidence="2" type="ORF">ATO12_04845</name>
</gene>
<dbReference type="Proteomes" id="UP000023541">
    <property type="component" value="Unassembled WGS sequence"/>
</dbReference>
<dbReference type="Pfam" id="PF14329">
    <property type="entry name" value="DUF4386"/>
    <property type="match status" value="1"/>
</dbReference>
<feature type="transmembrane region" description="Helical" evidence="1">
    <location>
        <begin position="167"/>
        <end position="188"/>
    </location>
</feature>
<comment type="caution">
    <text evidence="2">The sequence shown here is derived from an EMBL/GenBank/DDBJ whole genome shotgun (WGS) entry which is preliminary data.</text>
</comment>
<keyword evidence="3" id="KW-1185">Reference proteome</keyword>
<evidence type="ECO:0000313" key="3">
    <source>
        <dbReference type="Proteomes" id="UP000023541"/>
    </source>
</evidence>
<dbReference type="STRING" id="1317122.ATO12_04845"/>
<evidence type="ECO:0008006" key="4">
    <source>
        <dbReference type="Google" id="ProtNLM"/>
    </source>
</evidence>